<dbReference type="Gene3D" id="3.40.50.10320">
    <property type="entry name" value="LmbE-like"/>
    <property type="match status" value="1"/>
</dbReference>
<name>A0A6L9L6T3_9BACT</name>
<keyword evidence="2" id="KW-1185">Reference proteome</keyword>
<dbReference type="EMBL" id="JAAFZH010000003">
    <property type="protein sequence ID" value="NDU95022.1"/>
    <property type="molecule type" value="Genomic_DNA"/>
</dbReference>
<comment type="caution">
    <text evidence="1">The sequence shown here is derived from an EMBL/GenBank/DDBJ whole genome shotgun (WGS) entry which is preliminary data.</text>
</comment>
<dbReference type="SUPFAM" id="SSF102588">
    <property type="entry name" value="LmbE-like"/>
    <property type="match status" value="1"/>
</dbReference>
<dbReference type="Proteomes" id="UP000474175">
    <property type="component" value="Unassembled WGS sequence"/>
</dbReference>
<dbReference type="PANTHER" id="PTHR12993:SF11">
    <property type="entry name" value="N-ACETYLGLUCOSAMINYL-PHOSPHATIDYLINOSITOL DE-N-ACETYLASE"/>
    <property type="match status" value="1"/>
</dbReference>
<dbReference type="RefSeq" id="WP_163946170.1">
    <property type="nucleotide sequence ID" value="NZ_JAAFZH010000003.1"/>
</dbReference>
<dbReference type="Pfam" id="PF02585">
    <property type="entry name" value="PIG-L"/>
    <property type="match status" value="1"/>
</dbReference>
<sequence>MLLRNRLPGFIVALTLVTASFAQVPYGSIKPTPSGEILSNLKKLNVLGSVLYVAAHPDDENTLMLAYLAKDRLVRTGYLSLTRGDGGQNLIGSEQGENIGVIRTQELLAARRVDGPDQFFSRAYDFGFSKSTDEAVRTWGQEKVLADVVWMIRKYQPDVIITRFPPDSRAGHGHHSASGYLAEQAFKISNDPTKFPEQLTYVKPWQAKRILWNVFIPGAFMSAKKPDEAGNLIGIETGLYNPLLGKSYGEIASESRSQHKSQGFGVPANRGARLDYLLLKGGDPVEKDPFDGIDLTWKRVPNSEQVQLQVNQLLSAFKPEQPDASVPALVQLYSSISKLDTANLYVKSKRQEVEQLIRQCLGLWLETNPTDYAATPGETIKLNTNVVNRSDVAVKLLRVQYSTGKDTTVSAPLKANDVVSWSTFVTIPKGEKISQPYWLEKPIIKGLFQVDNQQLIGLPENPPALTATYTVEISGQSFTFSRPVVFKSTDPVDGEIYRPFIIQPDVTANLNERVYAFSDATPKTAELILRAGRANVSGTVKLNAPAGWRVEPASLPFSLTGKGSEQRVSFKITPTAQAQNGSLQALMTTGDGTFTTGLRIIGYKHIPTQTLFPPAEAKLVKLDVKVTAKNVGYIVGAGDEVPAALQQMGCHVTLLGPAELSRNLSAYDAIVVGVRAYNTNDYLAHYQANLMDYVKNGGTMVVQYVTPGGSGFIQNGLKVSQFGPYPFKVVNERVTEEDAKMTFTNPQHRLLNYPNKITEADFNGWIQERGIYFAQDWDKAYETIFSAHDQNEAPKQGSLIYAKYGKGNFIYTGLVFFRELPAGVPGAYRLFANLISVGK</sequence>
<proteinExistence type="predicted"/>
<dbReference type="InterPro" id="IPR003737">
    <property type="entry name" value="GlcNAc_PI_deacetylase-related"/>
</dbReference>
<evidence type="ECO:0000313" key="2">
    <source>
        <dbReference type="Proteomes" id="UP000474175"/>
    </source>
</evidence>
<dbReference type="GO" id="GO:0016811">
    <property type="term" value="F:hydrolase activity, acting on carbon-nitrogen (but not peptide) bonds, in linear amides"/>
    <property type="evidence" value="ECO:0007669"/>
    <property type="project" value="TreeGrafter"/>
</dbReference>
<dbReference type="InterPro" id="IPR029062">
    <property type="entry name" value="Class_I_gatase-like"/>
</dbReference>
<reference evidence="1 2" key="1">
    <citation type="submission" date="2020-02" db="EMBL/GenBank/DDBJ databases">
        <title>Draft genome sequence of two Spirosoma agri KCTC 52727 and Spirosoma terrae KCTC 52035.</title>
        <authorList>
            <person name="Rojas J."/>
            <person name="Ambika Manirajan B."/>
            <person name="Suarez C."/>
            <person name="Ratering S."/>
            <person name="Schnell S."/>
        </authorList>
    </citation>
    <scope>NUCLEOTIDE SEQUENCE [LARGE SCALE GENOMIC DNA]</scope>
    <source>
        <strain evidence="1 2">KCTC 52035</strain>
    </source>
</reference>
<dbReference type="SUPFAM" id="SSF52317">
    <property type="entry name" value="Class I glutamine amidotransferase-like"/>
    <property type="match status" value="1"/>
</dbReference>
<evidence type="ECO:0000313" key="1">
    <source>
        <dbReference type="EMBL" id="NDU95022.1"/>
    </source>
</evidence>
<protein>
    <submittedName>
        <fullName evidence="1">PIG-L family deacetylase</fullName>
    </submittedName>
</protein>
<organism evidence="1 2">
    <name type="scientific">Spirosoma terrae</name>
    <dbReference type="NCBI Taxonomy" id="1968276"/>
    <lineage>
        <taxon>Bacteria</taxon>
        <taxon>Pseudomonadati</taxon>
        <taxon>Bacteroidota</taxon>
        <taxon>Cytophagia</taxon>
        <taxon>Cytophagales</taxon>
        <taxon>Cytophagaceae</taxon>
        <taxon>Spirosoma</taxon>
    </lineage>
</organism>
<dbReference type="AlphaFoldDB" id="A0A6L9L6T3"/>
<dbReference type="PANTHER" id="PTHR12993">
    <property type="entry name" value="N-ACETYLGLUCOSAMINYL-PHOSPHATIDYLINOSITOL DE-N-ACETYLASE-RELATED"/>
    <property type="match status" value="1"/>
</dbReference>
<dbReference type="InterPro" id="IPR024078">
    <property type="entry name" value="LmbE-like_dom_sf"/>
</dbReference>
<accession>A0A6L9L6T3</accession>
<gene>
    <name evidence="1" type="ORF">GK108_09065</name>
</gene>